<dbReference type="KEGG" id="llu:AKJ09_08151"/>
<dbReference type="Pfam" id="PF01106">
    <property type="entry name" value="NifU"/>
    <property type="match status" value="1"/>
</dbReference>
<dbReference type="InterPro" id="IPR001075">
    <property type="entry name" value="NIF_FeS_clus_asmbl_NifU_C"/>
</dbReference>
<evidence type="ECO:0000259" key="1">
    <source>
        <dbReference type="Pfam" id="PF01106"/>
    </source>
</evidence>
<dbReference type="GO" id="GO:0051536">
    <property type="term" value="F:iron-sulfur cluster binding"/>
    <property type="evidence" value="ECO:0007669"/>
    <property type="project" value="InterPro"/>
</dbReference>
<dbReference type="GO" id="GO:0016226">
    <property type="term" value="P:iron-sulfur cluster assembly"/>
    <property type="evidence" value="ECO:0007669"/>
    <property type="project" value="InterPro"/>
</dbReference>
<sequence length="98" mass="10320">MSEKSEKKVGPLAAELMKALSEYVAALVKADGGELYVVSASQDDVHVHLAGTCAGCPGATMTRERLLEPTVRGVIPKATLKVTTGWRIPEGATRVDPS</sequence>
<name>A0A0K1Q6X8_9BACT</name>
<protein>
    <recommendedName>
        <fullName evidence="1">NIF system FeS cluster assembly NifU C-terminal domain-containing protein</fullName>
    </recommendedName>
</protein>
<dbReference type="InterPro" id="IPR034904">
    <property type="entry name" value="FSCA_dom_sf"/>
</dbReference>
<feature type="domain" description="NIF system FeS cluster assembly NifU C-terminal" evidence="1">
    <location>
        <begin position="18"/>
        <end position="77"/>
    </location>
</feature>
<evidence type="ECO:0000313" key="2">
    <source>
        <dbReference type="EMBL" id="AKV01488.1"/>
    </source>
</evidence>
<dbReference type="Proteomes" id="UP000064967">
    <property type="component" value="Chromosome"/>
</dbReference>
<organism evidence="2 3">
    <name type="scientific">Labilithrix luteola</name>
    <dbReference type="NCBI Taxonomy" id="1391654"/>
    <lineage>
        <taxon>Bacteria</taxon>
        <taxon>Pseudomonadati</taxon>
        <taxon>Myxococcota</taxon>
        <taxon>Polyangia</taxon>
        <taxon>Polyangiales</taxon>
        <taxon>Labilitrichaceae</taxon>
        <taxon>Labilithrix</taxon>
    </lineage>
</organism>
<dbReference type="SUPFAM" id="SSF117916">
    <property type="entry name" value="Fe-S cluster assembly (FSCA) domain-like"/>
    <property type="match status" value="1"/>
</dbReference>
<accession>A0A0K1Q6X8</accession>
<evidence type="ECO:0000313" key="3">
    <source>
        <dbReference type="Proteomes" id="UP000064967"/>
    </source>
</evidence>
<keyword evidence="3" id="KW-1185">Reference proteome</keyword>
<dbReference type="EMBL" id="CP012333">
    <property type="protein sequence ID" value="AKV01488.1"/>
    <property type="molecule type" value="Genomic_DNA"/>
</dbReference>
<dbReference type="GO" id="GO:0005506">
    <property type="term" value="F:iron ion binding"/>
    <property type="evidence" value="ECO:0007669"/>
    <property type="project" value="InterPro"/>
</dbReference>
<proteinExistence type="predicted"/>
<dbReference type="STRING" id="1391654.AKJ09_08151"/>
<gene>
    <name evidence="2" type="ORF">AKJ09_08151</name>
</gene>
<dbReference type="Gene3D" id="3.30.300.130">
    <property type="entry name" value="Fe-S cluster assembly (FSCA)"/>
    <property type="match status" value="1"/>
</dbReference>
<reference evidence="2 3" key="1">
    <citation type="submission" date="2015-08" db="EMBL/GenBank/DDBJ databases">
        <authorList>
            <person name="Babu N.S."/>
            <person name="Beckwith C.J."/>
            <person name="Beseler K.G."/>
            <person name="Brison A."/>
            <person name="Carone J.V."/>
            <person name="Caskin T.P."/>
            <person name="Diamond M."/>
            <person name="Durham M.E."/>
            <person name="Foxe J.M."/>
            <person name="Go M."/>
            <person name="Henderson B.A."/>
            <person name="Jones I.B."/>
            <person name="McGettigan J.A."/>
            <person name="Micheletti S.J."/>
            <person name="Nasrallah M.E."/>
            <person name="Ortiz D."/>
            <person name="Piller C.R."/>
            <person name="Privatt S.R."/>
            <person name="Schneider S.L."/>
            <person name="Sharp S."/>
            <person name="Smith T.C."/>
            <person name="Stanton J.D."/>
            <person name="Ullery H.E."/>
            <person name="Wilson R.J."/>
            <person name="Serrano M.G."/>
            <person name="Buck G."/>
            <person name="Lee V."/>
            <person name="Wang Y."/>
            <person name="Carvalho R."/>
            <person name="Voegtly L."/>
            <person name="Shi R."/>
            <person name="Duckworth R."/>
            <person name="Johnson A."/>
            <person name="Loviza R."/>
            <person name="Walstead R."/>
            <person name="Shah Z."/>
            <person name="Kiflezghi M."/>
            <person name="Wade K."/>
            <person name="Ball S.L."/>
            <person name="Bradley K.W."/>
            <person name="Asai D.J."/>
            <person name="Bowman C.A."/>
            <person name="Russell D.A."/>
            <person name="Pope W.H."/>
            <person name="Jacobs-Sera D."/>
            <person name="Hendrix R.W."/>
            <person name="Hatfull G.F."/>
        </authorList>
    </citation>
    <scope>NUCLEOTIDE SEQUENCE [LARGE SCALE GENOMIC DNA]</scope>
    <source>
        <strain evidence="2 3">DSM 27648</strain>
    </source>
</reference>
<dbReference type="AlphaFoldDB" id="A0A0K1Q6X8"/>